<comment type="cofactor">
    <cofactor evidence="1">
        <name>siroheme</name>
        <dbReference type="ChEBI" id="CHEBI:60052"/>
    </cofactor>
</comment>
<dbReference type="Pfam" id="PF03460">
    <property type="entry name" value="NIR_SIR_ferr"/>
    <property type="match status" value="1"/>
</dbReference>
<evidence type="ECO:0000313" key="9">
    <source>
        <dbReference type="EMBL" id="CAC36213.1"/>
    </source>
</evidence>
<dbReference type="PROSITE" id="PS51379">
    <property type="entry name" value="4FE4S_FER_2"/>
    <property type="match status" value="1"/>
</dbReference>
<dbReference type="SUPFAM" id="SSF55124">
    <property type="entry name" value="Nitrite/Sulfite reductase N-terminal domain-like"/>
    <property type="match status" value="1"/>
</dbReference>
<comment type="cofactor">
    <cofactor evidence="2">
        <name>[4Fe-4S] cluster</name>
        <dbReference type="ChEBI" id="CHEBI:49883"/>
    </cofactor>
</comment>
<accession>Q9ACL2</accession>
<evidence type="ECO:0000313" key="11">
    <source>
        <dbReference type="Proteomes" id="UP000199611"/>
    </source>
</evidence>
<reference evidence="9" key="1">
    <citation type="journal article" date="2001" name="FEMS Microbiol. Lett.">
        <title>A novel organization of the dissimilatory sulfite reductase operon of Thermodesulforhabdus norvegica verified by RT-PCR.</title>
        <authorList>
            <person name="Larsen O"/>
            <person name="Lien T."/>
            <person name="Birkeland N.K."/>
        </authorList>
    </citation>
    <scope>NUCLEOTIDE SEQUENCE</scope>
    <source>
        <strain evidence="9">A8444</strain>
    </source>
</reference>
<evidence type="ECO:0000256" key="6">
    <source>
        <dbReference type="ARBA" id="ARBA00023004"/>
    </source>
</evidence>
<dbReference type="GO" id="GO:0009337">
    <property type="term" value="C:sulfite reductase complex (NADPH)"/>
    <property type="evidence" value="ECO:0007669"/>
    <property type="project" value="TreeGrafter"/>
</dbReference>
<keyword evidence="5" id="KW-0560">Oxidoreductase</keyword>
<dbReference type="GO" id="GO:0050311">
    <property type="term" value="F:sulfite reductase (ferredoxin) activity"/>
    <property type="evidence" value="ECO:0007669"/>
    <property type="project" value="TreeGrafter"/>
</dbReference>
<sequence>MPFDPKDIMKDRLTDIGPPKYDKFFPPIVKKNYGKWKYHEIIQPGVLVHVSETGDELYSVRVGTPRLVSVDYIREVCDIADKYCDGYVRWTTRNNIEFLVSDKSKLQPLIDDLKSRGNWFPIGGTGASVTNIVHTQGWVHCHTPAIDASGIVKAVMDELFEYFGSHKLPAQVRISLACCLNMCGAVHCSDIAILGVHRKPPFIEHERVQNVCEIPLVIAACPTAAIKPKKVEIDGKEYKSVEINNARCMFCGNCYTMCPALPIADGDGDGIALWVGGKVSNSRVPPMFSKLAVPYIPNEPPRWPTVVQAVKKILETYASDARRYERIGEWINRIGWEKFFEKTGIEFRHEHIDDYRLAMTTWRTTTQFKW</sequence>
<proteinExistence type="predicted"/>
<evidence type="ECO:0000256" key="3">
    <source>
        <dbReference type="ARBA" id="ARBA00022485"/>
    </source>
</evidence>
<gene>
    <name evidence="9" type="primary">dsrB</name>
    <name evidence="10" type="ORF">SAMN05660836_00831</name>
</gene>
<keyword evidence="11" id="KW-1185">Reference proteome</keyword>
<keyword evidence="7" id="KW-0411">Iron-sulfur</keyword>
<dbReference type="OrthoDB" id="9766142at2"/>
<keyword evidence="4" id="KW-0479">Metal-binding</keyword>
<dbReference type="RefSeq" id="WP_093393707.1">
    <property type="nucleotide sequence ID" value="NZ_FOUU01000002.1"/>
</dbReference>
<dbReference type="EMBL" id="FOUU01000002">
    <property type="protein sequence ID" value="SFM60962.1"/>
    <property type="molecule type" value="Genomic_DNA"/>
</dbReference>
<dbReference type="Gene3D" id="3.30.70.3340">
    <property type="match status" value="1"/>
</dbReference>
<dbReference type="InterPro" id="IPR017896">
    <property type="entry name" value="4Fe4S_Fe-S-bd"/>
</dbReference>
<protein>
    <submittedName>
        <fullName evidence="10">Dissimilatory sulfite reductase beta subunit</fullName>
    </submittedName>
    <submittedName>
        <fullName evidence="9">Dissimilatory sulfite reductase subunit B</fullName>
    </submittedName>
</protein>
<dbReference type="Gene3D" id="3.30.70.20">
    <property type="match status" value="1"/>
</dbReference>
<dbReference type="EMBL" id="AJ277293">
    <property type="protein sequence ID" value="CAC36213.1"/>
    <property type="molecule type" value="Genomic_DNA"/>
</dbReference>
<dbReference type="InterPro" id="IPR005117">
    <property type="entry name" value="NiRdtase/SiRdtase_haem-b_fer"/>
</dbReference>
<reference evidence="10" key="2">
    <citation type="submission" date="2016-10" db="EMBL/GenBank/DDBJ databases">
        <authorList>
            <person name="de Groot N.N."/>
        </authorList>
    </citation>
    <scope>NUCLEOTIDE SEQUENCE [LARGE SCALE GENOMIC DNA]</scope>
    <source>
        <strain evidence="10">DSM 9990</strain>
    </source>
</reference>
<dbReference type="GO" id="GO:0000103">
    <property type="term" value="P:sulfate assimilation"/>
    <property type="evidence" value="ECO:0007669"/>
    <property type="project" value="TreeGrafter"/>
</dbReference>
<dbReference type="NCBIfam" id="TIGR02066">
    <property type="entry name" value="dsrB"/>
    <property type="match status" value="1"/>
</dbReference>
<dbReference type="InterPro" id="IPR036136">
    <property type="entry name" value="Nit/Sulf_reduc_fer-like_dom_sf"/>
</dbReference>
<keyword evidence="3" id="KW-0004">4Fe-4S</keyword>
<evidence type="ECO:0000259" key="8">
    <source>
        <dbReference type="PROSITE" id="PS51379"/>
    </source>
</evidence>
<dbReference type="GO" id="GO:0009055">
    <property type="term" value="F:electron transfer activity"/>
    <property type="evidence" value="ECO:0007669"/>
    <property type="project" value="InterPro"/>
</dbReference>
<dbReference type="Pfam" id="PF01077">
    <property type="entry name" value="NIR_SIR"/>
    <property type="match status" value="1"/>
</dbReference>
<evidence type="ECO:0000256" key="1">
    <source>
        <dbReference type="ARBA" id="ARBA00001929"/>
    </source>
</evidence>
<dbReference type="InterPro" id="IPR017900">
    <property type="entry name" value="4Fe4S_Fe_S_CS"/>
</dbReference>
<dbReference type="GO" id="GO:0020037">
    <property type="term" value="F:heme binding"/>
    <property type="evidence" value="ECO:0007669"/>
    <property type="project" value="InterPro"/>
</dbReference>
<organism evidence="9">
    <name type="scientific">Thermodesulforhabdus norvegica</name>
    <dbReference type="NCBI Taxonomy" id="39841"/>
    <lineage>
        <taxon>Bacteria</taxon>
        <taxon>Pseudomonadati</taxon>
        <taxon>Thermodesulfobacteriota</taxon>
        <taxon>Syntrophobacteria</taxon>
        <taxon>Syntrophobacterales</taxon>
        <taxon>Thermodesulforhabdaceae</taxon>
        <taxon>Thermodesulforhabdus</taxon>
    </lineage>
</organism>
<evidence type="ECO:0000256" key="4">
    <source>
        <dbReference type="ARBA" id="ARBA00022723"/>
    </source>
</evidence>
<dbReference type="Proteomes" id="UP000199611">
    <property type="component" value="Unassembled WGS sequence"/>
</dbReference>
<dbReference type="SUPFAM" id="SSF54862">
    <property type="entry name" value="4Fe-4S ferredoxins"/>
    <property type="match status" value="1"/>
</dbReference>
<dbReference type="STRING" id="39841.SAMN05660836_00831"/>
<dbReference type="Gene3D" id="3.30.413.10">
    <property type="entry name" value="Sulfite Reductase Hemoprotein, domain 1"/>
    <property type="match status" value="1"/>
</dbReference>
<keyword evidence="6" id="KW-0408">Iron</keyword>
<evidence type="ECO:0000256" key="5">
    <source>
        <dbReference type="ARBA" id="ARBA00023002"/>
    </source>
</evidence>
<evidence type="ECO:0000313" key="10">
    <source>
        <dbReference type="EMBL" id="SFM60962.1"/>
    </source>
</evidence>
<dbReference type="GO" id="GO:0016002">
    <property type="term" value="F:sulfite reductase activity"/>
    <property type="evidence" value="ECO:0007669"/>
    <property type="project" value="TreeGrafter"/>
</dbReference>
<dbReference type="GO" id="GO:0051539">
    <property type="term" value="F:4 iron, 4 sulfur cluster binding"/>
    <property type="evidence" value="ECO:0007669"/>
    <property type="project" value="UniProtKB-KW"/>
</dbReference>
<evidence type="ECO:0000256" key="7">
    <source>
        <dbReference type="ARBA" id="ARBA00023014"/>
    </source>
</evidence>
<reference evidence="11" key="3">
    <citation type="submission" date="2016-10" db="EMBL/GenBank/DDBJ databases">
        <authorList>
            <person name="Varghese N."/>
            <person name="Submissions S."/>
        </authorList>
    </citation>
    <scope>NUCLEOTIDE SEQUENCE [LARGE SCALE GENOMIC DNA]</scope>
    <source>
        <strain evidence="11">DSM 9990</strain>
    </source>
</reference>
<dbReference type="InterPro" id="IPR006067">
    <property type="entry name" value="NO2/SO3_Rdtase_4Fe4S_dom"/>
</dbReference>
<dbReference type="InterPro" id="IPR045169">
    <property type="entry name" value="NO2/SO3_Rdtase_4Fe4S_prot"/>
</dbReference>
<dbReference type="PANTHER" id="PTHR11493">
    <property type="entry name" value="SULFITE REDUCTASE [NADPH] SUBUNIT BETA-RELATED"/>
    <property type="match status" value="1"/>
</dbReference>
<dbReference type="InterPro" id="IPR011808">
    <property type="entry name" value="DsrB"/>
</dbReference>
<evidence type="ECO:0000256" key="2">
    <source>
        <dbReference type="ARBA" id="ARBA00001966"/>
    </source>
</evidence>
<dbReference type="SUPFAM" id="SSF56014">
    <property type="entry name" value="Nitrite and sulphite reductase 4Fe-4S domain-like"/>
    <property type="match status" value="1"/>
</dbReference>
<dbReference type="PROSITE" id="PS00198">
    <property type="entry name" value="4FE4S_FER_1"/>
    <property type="match status" value="1"/>
</dbReference>
<dbReference type="PANTHER" id="PTHR11493:SF47">
    <property type="entry name" value="SULFITE REDUCTASE [NADPH] SUBUNIT BETA"/>
    <property type="match status" value="1"/>
</dbReference>
<dbReference type="AlphaFoldDB" id="Q9ACL2"/>
<dbReference type="GO" id="GO:0046872">
    <property type="term" value="F:metal ion binding"/>
    <property type="evidence" value="ECO:0007669"/>
    <property type="project" value="UniProtKB-KW"/>
</dbReference>
<dbReference type="GO" id="GO:0018551">
    <property type="term" value="F:dissimilatory sulfite reductase (NADH) activity"/>
    <property type="evidence" value="ECO:0007669"/>
    <property type="project" value="InterPro"/>
</dbReference>
<feature type="domain" description="4Fe-4S ferredoxin-type" evidence="8">
    <location>
        <begin position="239"/>
        <end position="266"/>
    </location>
</feature>
<dbReference type="InterPro" id="IPR045854">
    <property type="entry name" value="NO2/SO3_Rdtase_4Fe4S_sf"/>
</dbReference>
<name>Q9ACL2_9BACT</name>